<keyword evidence="2 3" id="KW-0694">RNA-binding</keyword>
<dbReference type="EMBL" id="JBJUIK010000006">
    <property type="protein sequence ID" value="KAL3525516.1"/>
    <property type="molecule type" value="Genomic_DNA"/>
</dbReference>
<feature type="region of interest" description="Disordered" evidence="4">
    <location>
        <begin position="298"/>
        <end position="320"/>
    </location>
</feature>
<evidence type="ECO:0000256" key="2">
    <source>
        <dbReference type="ARBA" id="ARBA00022884"/>
    </source>
</evidence>
<dbReference type="SUPFAM" id="SSF54768">
    <property type="entry name" value="dsRNA-binding domain-like"/>
    <property type="match status" value="2"/>
</dbReference>
<name>A0ABD3A1B6_9GENT</name>
<feature type="compositionally biased region" description="Polar residues" evidence="4">
    <location>
        <begin position="1"/>
        <end position="11"/>
    </location>
</feature>
<dbReference type="PANTHER" id="PTHR46031">
    <property type="match status" value="1"/>
</dbReference>
<accession>A0ABD3A1B6</accession>
<proteinExistence type="predicted"/>
<feature type="domain" description="DRBM" evidence="5">
    <location>
        <begin position="110"/>
        <end position="177"/>
    </location>
</feature>
<comment type="caution">
    <text evidence="6">The sequence shown here is derived from an EMBL/GenBank/DDBJ whole genome shotgun (WGS) entry which is preliminary data.</text>
</comment>
<evidence type="ECO:0000256" key="4">
    <source>
        <dbReference type="SAM" id="MobiDB-lite"/>
    </source>
</evidence>
<evidence type="ECO:0000256" key="1">
    <source>
        <dbReference type="ARBA" id="ARBA00022737"/>
    </source>
</evidence>
<dbReference type="Pfam" id="PF00035">
    <property type="entry name" value="dsrm"/>
    <property type="match status" value="2"/>
</dbReference>
<protein>
    <recommendedName>
        <fullName evidence="5">DRBM domain-containing protein</fullName>
    </recommendedName>
</protein>
<keyword evidence="7" id="KW-1185">Reference proteome</keyword>
<dbReference type="Proteomes" id="UP001630127">
    <property type="component" value="Unassembled WGS sequence"/>
</dbReference>
<sequence>MAEEVSVQTSLIIPPPPPRVPGGLMHKNRLQEYAQKSSLPLPVYTTVNEGAQHAPKFRATVLVDGTYYTSKETFSNRKSAEQDAAKIALQYVKPKVNYVGFPVIREDTIFCKSILNEYAVKMRLDKPVYNTIRSGGLIPVFVSSLVFNGVSYTGDKGRNKKEAEQLAARAVILSIIDSVDSASATVMSEIFRSKYKLYAALNKIKDTNSIYSAAIPVVNTSEDPGVQSSKRKEAEVNNNTGNLPITAICGTDVAEPAKTQAAHLPLHQFKKPKSETDTGETIAPPIVFVPPVLGQSLLSSTSGAKQNRKNKKVAKKQEGP</sequence>
<keyword evidence="1" id="KW-0677">Repeat</keyword>
<dbReference type="Gene3D" id="3.30.160.20">
    <property type="match status" value="2"/>
</dbReference>
<organism evidence="6 7">
    <name type="scientific">Cinchona calisaya</name>
    <dbReference type="NCBI Taxonomy" id="153742"/>
    <lineage>
        <taxon>Eukaryota</taxon>
        <taxon>Viridiplantae</taxon>
        <taxon>Streptophyta</taxon>
        <taxon>Embryophyta</taxon>
        <taxon>Tracheophyta</taxon>
        <taxon>Spermatophyta</taxon>
        <taxon>Magnoliopsida</taxon>
        <taxon>eudicotyledons</taxon>
        <taxon>Gunneridae</taxon>
        <taxon>Pentapetalae</taxon>
        <taxon>asterids</taxon>
        <taxon>lamiids</taxon>
        <taxon>Gentianales</taxon>
        <taxon>Rubiaceae</taxon>
        <taxon>Cinchonoideae</taxon>
        <taxon>Cinchoneae</taxon>
        <taxon>Cinchona</taxon>
    </lineage>
</organism>
<feature type="domain" description="DRBM" evidence="5">
    <location>
        <begin position="25"/>
        <end position="94"/>
    </location>
</feature>
<feature type="region of interest" description="Disordered" evidence="4">
    <location>
        <begin position="1"/>
        <end position="21"/>
    </location>
</feature>
<dbReference type="PANTHER" id="PTHR46031:SF37">
    <property type="entry name" value="DRBM DOMAIN-CONTAINING PROTEIN"/>
    <property type="match status" value="1"/>
</dbReference>
<dbReference type="SMART" id="SM00358">
    <property type="entry name" value="DSRM"/>
    <property type="match status" value="2"/>
</dbReference>
<gene>
    <name evidence="6" type="ORF">ACH5RR_013888</name>
</gene>
<evidence type="ECO:0000313" key="7">
    <source>
        <dbReference type="Proteomes" id="UP001630127"/>
    </source>
</evidence>
<reference evidence="6 7" key="1">
    <citation type="submission" date="2024-11" db="EMBL/GenBank/DDBJ databases">
        <title>A near-complete genome assembly of Cinchona calisaya.</title>
        <authorList>
            <person name="Lian D.C."/>
            <person name="Zhao X.W."/>
            <person name="Wei L."/>
        </authorList>
    </citation>
    <scope>NUCLEOTIDE SEQUENCE [LARGE SCALE GENOMIC DNA]</scope>
    <source>
        <tissue evidence="6">Nenye</tissue>
    </source>
</reference>
<evidence type="ECO:0000259" key="5">
    <source>
        <dbReference type="PROSITE" id="PS50137"/>
    </source>
</evidence>
<dbReference type="GO" id="GO:0003723">
    <property type="term" value="F:RNA binding"/>
    <property type="evidence" value="ECO:0007669"/>
    <property type="project" value="UniProtKB-UniRule"/>
</dbReference>
<evidence type="ECO:0000313" key="6">
    <source>
        <dbReference type="EMBL" id="KAL3525516.1"/>
    </source>
</evidence>
<evidence type="ECO:0000256" key="3">
    <source>
        <dbReference type="PROSITE-ProRule" id="PRU00266"/>
    </source>
</evidence>
<dbReference type="PROSITE" id="PS50137">
    <property type="entry name" value="DS_RBD"/>
    <property type="match status" value="2"/>
</dbReference>
<dbReference type="AlphaFoldDB" id="A0ABD3A1B6"/>
<dbReference type="InterPro" id="IPR014720">
    <property type="entry name" value="dsRBD_dom"/>
</dbReference>